<keyword evidence="2" id="KW-0540">Nuclease</keyword>
<name>A0A6G8RFT6_9CAUD</name>
<dbReference type="EMBL" id="MT074456">
    <property type="protein sequence ID" value="QIO00287.1"/>
    <property type="molecule type" value="Genomic_DNA"/>
</dbReference>
<gene>
    <name evidence="2" type="ORF">polluks_17</name>
</gene>
<keyword evidence="3" id="KW-1185">Reference proteome</keyword>
<evidence type="ECO:0000313" key="2">
    <source>
        <dbReference type="EMBL" id="QIO00287.1"/>
    </source>
</evidence>
<proteinExistence type="predicted"/>
<dbReference type="RefSeq" id="YP_011712449.1">
    <property type="nucleotide sequence ID" value="NC_102110.1"/>
</dbReference>
<protein>
    <submittedName>
        <fullName evidence="2">Homing endonuclease</fullName>
    </submittedName>
</protein>
<dbReference type="SUPFAM" id="SSF54060">
    <property type="entry name" value="His-Me finger endonucleases"/>
    <property type="match status" value="1"/>
</dbReference>
<keyword evidence="2" id="KW-0378">Hydrolase</keyword>
<dbReference type="GeneID" id="300442540"/>
<dbReference type="GO" id="GO:0004519">
    <property type="term" value="F:endonuclease activity"/>
    <property type="evidence" value="ECO:0007669"/>
    <property type="project" value="UniProtKB-KW"/>
</dbReference>
<evidence type="ECO:0000259" key="1">
    <source>
        <dbReference type="Pfam" id="PF13392"/>
    </source>
</evidence>
<feature type="domain" description="HNH nuclease" evidence="1">
    <location>
        <begin position="54"/>
        <end position="96"/>
    </location>
</feature>
<dbReference type="InterPro" id="IPR003615">
    <property type="entry name" value="HNH_nuc"/>
</dbReference>
<reference evidence="3" key="1">
    <citation type="submission" date="2020-02" db="EMBL/GenBank/DDBJ databases">
        <authorList>
            <person name="Olsen N.S."/>
            <person name="Forero-Junco L."/>
            <person name="Kot W."/>
            <person name="Hansen L.H."/>
        </authorList>
    </citation>
    <scope>NUCLEOTIDE SEQUENCE [LARGE SCALE GENOMIC DNA]</scope>
</reference>
<dbReference type="Gene3D" id="3.90.75.20">
    <property type="match status" value="1"/>
</dbReference>
<keyword evidence="2" id="KW-0255">Endonuclease</keyword>
<dbReference type="Gene3D" id="1.20.5.2050">
    <property type="match status" value="1"/>
</dbReference>
<organism evidence="2 3">
    <name type="scientific">Salmonella phage polluks</name>
    <dbReference type="NCBI Taxonomy" id="2713313"/>
    <lineage>
        <taxon>Viruses</taxon>
        <taxon>Duplodnaviria</taxon>
        <taxon>Heunggongvirae</taxon>
        <taxon>Uroviricota</taxon>
        <taxon>Caudoviricetes</taxon>
        <taxon>Demerecviridae</taxon>
        <taxon>Markadamsvirinae</taxon>
        <taxon>Epseptimavirus</taxon>
        <taxon>Epseptimavirus polluks</taxon>
    </lineage>
</organism>
<dbReference type="Proteomes" id="UP000500760">
    <property type="component" value="Segment"/>
</dbReference>
<sequence length="177" mass="20697">MLTQERLKEVLRYDPETGHFINLQSRGNKKAGSIAGTKDKDGYIVIRIDRMPHRAHRLAFLYMEGYMPIEVDHDNRIRDDNKWTNLIDASRKENMRNRPSWSTSGYLGISWNKPKQQWQVRVQDSRGNQISGGYFNYNKLEDAVNKANSLRLELHGDRAILENFKGYKTKGIEELNK</sequence>
<dbReference type="Pfam" id="PF13392">
    <property type="entry name" value="HNH_3"/>
    <property type="match status" value="1"/>
</dbReference>
<evidence type="ECO:0000313" key="3">
    <source>
        <dbReference type="Proteomes" id="UP000500760"/>
    </source>
</evidence>
<dbReference type="InterPro" id="IPR044925">
    <property type="entry name" value="His-Me_finger_sf"/>
</dbReference>
<accession>A0A6G8RFT6</accession>